<feature type="compositionally biased region" description="Basic and acidic residues" evidence="1">
    <location>
        <begin position="474"/>
        <end position="485"/>
    </location>
</feature>
<feature type="compositionally biased region" description="Polar residues" evidence="1">
    <location>
        <begin position="459"/>
        <end position="472"/>
    </location>
</feature>
<dbReference type="STRING" id="67003.A0A1X0NU98"/>
<protein>
    <submittedName>
        <fullName evidence="2">Uncharacterized protein</fullName>
    </submittedName>
</protein>
<feature type="non-terminal residue" evidence="2">
    <location>
        <position position="602"/>
    </location>
</feature>
<dbReference type="RefSeq" id="XP_028882350.1">
    <property type="nucleotide sequence ID" value="XM_029026235.1"/>
</dbReference>
<feature type="compositionally biased region" description="Basic and acidic residues" evidence="1">
    <location>
        <begin position="540"/>
        <end position="565"/>
    </location>
</feature>
<proteinExistence type="predicted"/>
<evidence type="ECO:0000256" key="1">
    <source>
        <dbReference type="SAM" id="MobiDB-lite"/>
    </source>
</evidence>
<dbReference type="VEuPathDB" id="TriTrypDB:TM35_000171560"/>
<feature type="compositionally biased region" description="Polar residues" evidence="1">
    <location>
        <begin position="356"/>
        <end position="366"/>
    </location>
</feature>
<feature type="compositionally biased region" description="Polar residues" evidence="1">
    <location>
        <begin position="402"/>
        <end position="411"/>
    </location>
</feature>
<accession>A0A1X0NU98</accession>
<evidence type="ECO:0000313" key="3">
    <source>
        <dbReference type="Proteomes" id="UP000192257"/>
    </source>
</evidence>
<name>A0A1X0NU98_9TRYP</name>
<gene>
    <name evidence="2" type="ORF">TM35_000171560</name>
</gene>
<feature type="region of interest" description="Disordered" evidence="1">
    <location>
        <begin position="336"/>
        <end position="602"/>
    </location>
</feature>
<sequence>MALVSRSFAEYYRELVARVPTTDELLKRICREETGERKRIEEELDAAVLDLLHVVAVMITERKEKERTVGRLASYDKHTLMVMDQETAVWLPPIPPRSVVPLKRRLYPGFPKTKYNELVQEEQELRNWLIGVEARLREPIEKACSYSWFLIVCLQQCAEREAGGRSRLEREEEEERLLIRRNVFRLAPSDYFRHLWMERYGVKSAHGREKTLEELWQESREIIEQDEQEDWRCMLRWLFDMYGVRLFSVARREVSRRCEIEEEENAELLKLLLAVSRSTFGAHLKHVGAVAWHLGSNIPMLRDITQQAAGFQSWEANATAWKNVVCLHDDSEMQSCDEDEDAQVEKKEDHKKNDESQTAAQELESAQSKKEEQVLHASTGKSSVSDDAPTTTNANTMNGTTQCTEWENGTASPDIERVQNPIVEEAPDNEKVQEKTSPIHASSEDVSNAGTAVTPASIPETTNMQDSAQNQHPQESEKEEQKSEPPQESAPAEQQEEYTQELDKEEQKSEPPQGSEKEEQKSEPPQESAPAEQQEEYPQESEKEEQKSEPPQGSEKEEQKSEHPQESAPAEQQEEYPQESEKEEQKSEPPQGSEKEEQKSEP</sequence>
<feature type="compositionally biased region" description="Basic and acidic residues" evidence="1">
    <location>
        <begin position="343"/>
        <end position="355"/>
    </location>
</feature>
<reference evidence="2 3" key="1">
    <citation type="submission" date="2017-03" db="EMBL/GenBank/DDBJ databases">
        <title>An alternative strategy for trypanosome survival in the mammalian bloodstream revealed through genome and transcriptome analysis of the ubiquitous bovine parasite Trypanosoma (Megatrypanum) theileri.</title>
        <authorList>
            <person name="Kelly S."/>
            <person name="Ivens A."/>
            <person name="Mott A."/>
            <person name="O'Neill E."/>
            <person name="Emms D."/>
            <person name="Macleod O."/>
            <person name="Voorheis P."/>
            <person name="Matthews J."/>
            <person name="Matthews K."/>
            <person name="Carrington M."/>
        </authorList>
    </citation>
    <scope>NUCLEOTIDE SEQUENCE [LARGE SCALE GENOMIC DNA]</scope>
    <source>
        <strain evidence="2">Edinburgh</strain>
    </source>
</reference>
<feature type="compositionally biased region" description="Basic and acidic residues" evidence="1">
    <location>
        <begin position="501"/>
        <end position="524"/>
    </location>
</feature>
<feature type="compositionally biased region" description="Basic and acidic residues" evidence="1">
    <location>
        <begin position="579"/>
        <end position="602"/>
    </location>
</feature>
<dbReference type="GeneID" id="39986015"/>
<organism evidence="2 3">
    <name type="scientific">Trypanosoma theileri</name>
    <dbReference type="NCBI Taxonomy" id="67003"/>
    <lineage>
        <taxon>Eukaryota</taxon>
        <taxon>Discoba</taxon>
        <taxon>Euglenozoa</taxon>
        <taxon>Kinetoplastea</taxon>
        <taxon>Metakinetoplastina</taxon>
        <taxon>Trypanosomatida</taxon>
        <taxon>Trypanosomatidae</taxon>
        <taxon>Trypanosoma</taxon>
    </lineage>
</organism>
<feature type="compositionally biased region" description="Polar residues" evidence="1">
    <location>
        <begin position="379"/>
        <end position="389"/>
    </location>
</feature>
<keyword evidence="3" id="KW-1185">Reference proteome</keyword>
<comment type="caution">
    <text evidence="2">The sequence shown here is derived from an EMBL/GenBank/DDBJ whole genome shotgun (WGS) entry which is preliminary data.</text>
</comment>
<dbReference type="OrthoDB" id="263824at2759"/>
<feature type="compositionally biased region" description="Polar residues" evidence="1">
    <location>
        <begin position="435"/>
        <end position="451"/>
    </location>
</feature>
<evidence type="ECO:0000313" key="2">
    <source>
        <dbReference type="EMBL" id="ORC88284.1"/>
    </source>
</evidence>
<dbReference type="Proteomes" id="UP000192257">
    <property type="component" value="Unassembled WGS sequence"/>
</dbReference>
<dbReference type="AlphaFoldDB" id="A0A1X0NU98"/>
<feature type="compositionally biased region" description="Low complexity" evidence="1">
    <location>
        <begin position="390"/>
        <end position="401"/>
    </location>
</feature>
<dbReference type="EMBL" id="NBCO01000017">
    <property type="protein sequence ID" value="ORC88284.1"/>
    <property type="molecule type" value="Genomic_DNA"/>
</dbReference>